<evidence type="ECO:0000313" key="7">
    <source>
        <dbReference type="EMBL" id="MDR7329940.1"/>
    </source>
</evidence>
<evidence type="ECO:0000256" key="3">
    <source>
        <dbReference type="ARBA" id="ARBA00022692"/>
    </source>
</evidence>
<feature type="transmembrane region" description="Helical" evidence="6">
    <location>
        <begin position="57"/>
        <end position="77"/>
    </location>
</feature>
<comment type="similarity">
    <text evidence="2">Belongs to the TspO/BZRP family.</text>
</comment>
<evidence type="ECO:0000256" key="4">
    <source>
        <dbReference type="ARBA" id="ARBA00022989"/>
    </source>
</evidence>
<accession>A0ABU1ZYD8</accession>
<evidence type="ECO:0000256" key="5">
    <source>
        <dbReference type="ARBA" id="ARBA00023136"/>
    </source>
</evidence>
<dbReference type="Pfam" id="PF03073">
    <property type="entry name" value="TspO_MBR"/>
    <property type="match status" value="1"/>
</dbReference>
<organism evidence="7 8">
    <name type="scientific">Corynebacterium guangdongense</name>
    <dbReference type="NCBI Taxonomy" id="1783348"/>
    <lineage>
        <taxon>Bacteria</taxon>
        <taxon>Bacillati</taxon>
        <taxon>Actinomycetota</taxon>
        <taxon>Actinomycetes</taxon>
        <taxon>Mycobacteriales</taxon>
        <taxon>Corynebacteriaceae</taxon>
        <taxon>Corynebacterium</taxon>
    </lineage>
</organism>
<dbReference type="InterPro" id="IPR038330">
    <property type="entry name" value="TspO/MBR-related_sf"/>
</dbReference>
<dbReference type="PANTHER" id="PTHR10057:SF0">
    <property type="entry name" value="TRANSLOCATOR PROTEIN"/>
    <property type="match status" value="1"/>
</dbReference>
<dbReference type="EMBL" id="JAVDXZ010000001">
    <property type="protein sequence ID" value="MDR7329940.1"/>
    <property type="molecule type" value="Genomic_DNA"/>
</dbReference>
<dbReference type="RefSeq" id="WP_290195173.1">
    <property type="nucleotide sequence ID" value="NZ_CP047654.1"/>
</dbReference>
<keyword evidence="8" id="KW-1185">Reference proteome</keyword>
<dbReference type="Proteomes" id="UP001180840">
    <property type="component" value="Unassembled WGS sequence"/>
</dbReference>
<dbReference type="PIRSF" id="PIRSF005859">
    <property type="entry name" value="PBR"/>
    <property type="match status" value="1"/>
</dbReference>
<proteinExistence type="inferred from homology"/>
<protein>
    <submittedName>
        <fullName evidence="7">Tryptophan-rich sensory protein</fullName>
    </submittedName>
</protein>
<comment type="subcellular location">
    <subcellularLocation>
        <location evidence="1">Membrane</location>
        <topology evidence="1">Multi-pass membrane protein</topology>
    </subcellularLocation>
</comment>
<evidence type="ECO:0000313" key="8">
    <source>
        <dbReference type="Proteomes" id="UP001180840"/>
    </source>
</evidence>
<name>A0ABU1ZYD8_9CORY</name>
<keyword evidence="4 6" id="KW-1133">Transmembrane helix</keyword>
<dbReference type="Gene3D" id="1.20.1260.100">
    <property type="entry name" value="TspO/MBR protein"/>
    <property type="match status" value="1"/>
</dbReference>
<evidence type="ECO:0000256" key="2">
    <source>
        <dbReference type="ARBA" id="ARBA00007524"/>
    </source>
</evidence>
<dbReference type="InterPro" id="IPR004307">
    <property type="entry name" value="TspO_MBR"/>
</dbReference>
<evidence type="ECO:0000256" key="6">
    <source>
        <dbReference type="SAM" id="Phobius"/>
    </source>
</evidence>
<reference evidence="7" key="1">
    <citation type="submission" date="2023-07" db="EMBL/GenBank/DDBJ databases">
        <title>Sequencing the genomes of 1000 actinobacteria strains.</title>
        <authorList>
            <person name="Klenk H.-P."/>
        </authorList>
    </citation>
    <scope>NUCLEOTIDE SEQUENCE</scope>
    <source>
        <strain evidence="7">DSM 107476</strain>
    </source>
</reference>
<keyword evidence="5 6" id="KW-0472">Membrane</keyword>
<sequence>MTNLKTQRPYLNKILAGTSAAVLVCATVGSILTKPDSPSYRALKKPTWQPPAPVFPVAWTALYADIAVVNGLVLTDLVAEKRNREARSLATALGVNLALNAGWSGVFFRANRFWLSAVWAGVLAGSSWDLVRRAAASSPARGAALAPYGLWTTFATALSTRIAQLNR</sequence>
<comment type="caution">
    <text evidence="7">The sequence shown here is derived from an EMBL/GenBank/DDBJ whole genome shotgun (WGS) entry which is preliminary data.</text>
</comment>
<evidence type="ECO:0000256" key="1">
    <source>
        <dbReference type="ARBA" id="ARBA00004141"/>
    </source>
</evidence>
<dbReference type="PANTHER" id="PTHR10057">
    <property type="entry name" value="PERIPHERAL-TYPE BENZODIAZEPINE RECEPTOR"/>
    <property type="match status" value="1"/>
</dbReference>
<dbReference type="CDD" id="cd15904">
    <property type="entry name" value="TSPO_MBR"/>
    <property type="match status" value="1"/>
</dbReference>
<keyword evidence="3 6" id="KW-0812">Transmembrane</keyword>
<gene>
    <name evidence="7" type="ORF">J2S39_001616</name>
</gene>